<sequence length="122" mass="14191">MNGILYESFSKSPYRSFISTDSKFLPSSEYISKAFGTPLRSCTYSKQRSMFVRKTERSLTPIERIKEIRTKLVKIERTSYNTPKRDFDFPDLLKEVDGALDIIRSKSQAKGNLRSKTPLRRL</sequence>
<accession>A0AAU9JQS7</accession>
<organism evidence="1 2">
    <name type="scientific">Blepharisma stoltei</name>
    <dbReference type="NCBI Taxonomy" id="1481888"/>
    <lineage>
        <taxon>Eukaryota</taxon>
        <taxon>Sar</taxon>
        <taxon>Alveolata</taxon>
        <taxon>Ciliophora</taxon>
        <taxon>Postciliodesmatophora</taxon>
        <taxon>Heterotrichea</taxon>
        <taxon>Heterotrichida</taxon>
        <taxon>Blepharismidae</taxon>
        <taxon>Blepharisma</taxon>
    </lineage>
</organism>
<dbReference type="Proteomes" id="UP001162131">
    <property type="component" value="Unassembled WGS sequence"/>
</dbReference>
<dbReference type="AlphaFoldDB" id="A0AAU9JQS7"/>
<evidence type="ECO:0000313" key="2">
    <source>
        <dbReference type="Proteomes" id="UP001162131"/>
    </source>
</evidence>
<proteinExistence type="predicted"/>
<reference evidence="1" key="1">
    <citation type="submission" date="2021-09" db="EMBL/GenBank/DDBJ databases">
        <authorList>
            <consortium name="AG Swart"/>
            <person name="Singh M."/>
            <person name="Singh A."/>
            <person name="Seah K."/>
            <person name="Emmerich C."/>
        </authorList>
    </citation>
    <scope>NUCLEOTIDE SEQUENCE</scope>
    <source>
        <strain evidence="1">ATCC30299</strain>
    </source>
</reference>
<comment type="caution">
    <text evidence="1">The sequence shown here is derived from an EMBL/GenBank/DDBJ whole genome shotgun (WGS) entry which is preliminary data.</text>
</comment>
<evidence type="ECO:0000313" key="1">
    <source>
        <dbReference type="EMBL" id="CAG9328075.1"/>
    </source>
</evidence>
<dbReference type="EMBL" id="CAJZBQ010000045">
    <property type="protein sequence ID" value="CAG9328075.1"/>
    <property type="molecule type" value="Genomic_DNA"/>
</dbReference>
<gene>
    <name evidence="1" type="ORF">BSTOLATCC_MIC45534</name>
</gene>
<name>A0AAU9JQS7_9CILI</name>
<keyword evidence="2" id="KW-1185">Reference proteome</keyword>
<protein>
    <submittedName>
        <fullName evidence="1">Uncharacterized protein</fullName>
    </submittedName>
</protein>